<proteinExistence type="predicted"/>
<dbReference type="PRINTS" id="PR00413">
    <property type="entry name" value="HADHALOGNASE"/>
</dbReference>
<name>A0A1M6B188_9CLOT</name>
<dbReference type="OrthoDB" id="9794086at2"/>
<comment type="cofactor">
    <cofactor evidence="1">
        <name>Mg(2+)</name>
        <dbReference type="ChEBI" id="CHEBI:18420"/>
    </cofactor>
</comment>
<dbReference type="InterPro" id="IPR006439">
    <property type="entry name" value="HAD-SF_hydro_IA"/>
</dbReference>
<keyword evidence="2" id="KW-0479">Metal-binding</keyword>
<dbReference type="STRING" id="1121302.SAMN02745163_00225"/>
<dbReference type="InterPro" id="IPR036412">
    <property type="entry name" value="HAD-like_sf"/>
</dbReference>
<evidence type="ECO:0000256" key="4">
    <source>
        <dbReference type="ARBA" id="ARBA00022842"/>
    </source>
</evidence>
<reference evidence="5 6" key="1">
    <citation type="submission" date="2016-11" db="EMBL/GenBank/DDBJ databases">
        <authorList>
            <person name="Jaros S."/>
            <person name="Januszkiewicz K."/>
            <person name="Wedrychowicz H."/>
        </authorList>
    </citation>
    <scope>NUCLEOTIDE SEQUENCE [LARGE SCALE GENOMIC DNA]</scope>
    <source>
        <strain evidence="5 6">DSM 21758</strain>
    </source>
</reference>
<dbReference type="Gene3D" id="1.10.150.520">
    <property type="match status" value="1"/>
</dbReference>
<dbReference type="SFLD" id="SFLDG01129">
    <property type="entry name" value="C1.5:_HAD__Beta-PGM__Phosphata"/>
    <property type="match status" value="1"/>
</dbReference>
<dbReference type="GO" id="GO:0046872">
    <property type="term" value="F:metal ion binding"/>
    <property type="evidence" value="ECO:0007669"/>
    <property type="project" value="UniProtKB-KW"/>
</dbReference>
<dbReference type="InterPro" id="IPR023214">
    <property type="entry name" value="HAD_sf"/>
</dbReference>
<dbReference type="SUPFAM" id="SSF56784">
    <property type="entry name" value="HAD-like"/>
    <property type="match status" value="1"/>
</dbReference>
<evidence type="ECO:0000256" key="1">
    <source>
        <dbReference type="ARBA" id="ARBA00001946"/>
    </source>
</evidence>
<dbReference type="Gene3D" id="3.40.50.1000">
    <property type="entry name" value="HAD superfamily/HAD-like"/>
    <property type="match status" value="1"/>
</dbReference>
<keyword evidence="3 5" id="KW-0378">Hydrolase</keyword>
<dbReference type="AlphaFoldDB" id="A0A1M6B188"/>
<dbReference type="PANTHER" id="PTHR46470">
    <property type="entry name" value="N-ACYLNEURAMINATE-9-PHOSPHATASE"/>
    <property type="match status" value="1"/>
</dbReference>
<protein>
    <submittedName>
        <fullName evidence="5">Putative hydrolase of the HAD superfamily</fullName>
    </submittedName>
</protein>
<dbReference type="GO" id="GO:0044281">
    <property type="term" value="P:small molecule metabolic process"/>
    <property type="evidence" value="ECO:0007669"/>
    <property type="project" value="UniProtKB-ARBA"/>
</dbReference>
<evidence type="ECO:0000256" key="2">
    <source>
        <dbReference type="ARBA" id="ARBA00022723"/>
    </source>
</evidence>
<keyword evidence="4" id="KW-0460">Magnesium</keyword>
<dbReference type="RefSeq" id="WP_072984425.1">
    <property type="nucleotide sequence ID" value="NZ_FQZB01000003.1"/>
</dbReference>
<evidence type="ECO:0000313" key="5">
    <source>
        <dbReference type="EMBL" id="SHI42243.1"/>
    </source>
</evidence>
<evidence type="ECO:0000313" key="6">
    <source>
        <dbReference type="Proteomes" id="UP000184310"/>
    </source>
</evidence>
<organism evidence="5 6">
    <name type="scientific">Clostridium cavendishii DSM 21758</name>
    <dbReference type="NCBI Taxonomy" id="1121302"/>
    <lineage>
        <taxon>Bacteria</taxon>
        <taxon>Bacillati</taxon>
        <taxon>Bacillota</taxon>
        <taxon>Clostridia</taxon>
        <taxon>Eubacteriales</taxon>
        <taxon>Clostridiaceae</taxon>
        <taxon>Clostridium</taxon>
    </lineage>
</organism>
<dbReference type="SFLD" id="SFLDS00003">
    <property type="entry name" value="Haloacid_Dehalogenase"/>
    <property type="match status" value="1"/>
</dbReference>
<dbReference type="GO" id="GO:0016791">
    <property type="term" value="F:phosphatase activity"/>
    <property type="evidence" value="ECO:0007669"/>
    <property type="project" value="TreeGrafter"/>
</dbReference>
<dbReference type="EMBL" id="FQZB01000003">
    <property type="protein sequence ID" value="SHI42243.1"/>
    <property type="molecule type" value="Genomic_DNA"/>
</dbReference>
<dbReference type="NCBIfam" id="TIGR01549">
    <property type="entry name" value="HAD-SF-IA-v1"/>
    <property type="match status" value="1"/>
</dbReference>
<keyword evidence="6" id="KW-1185">Reference proteome</keyword>
<dbReference type="Pfam" id="PF13419">
    <property type="entry name" value="HAD_2"/>
    <property type="match status" value="1"/>
</dbReference>
<dbReference type="PANTHER" id="PTHR46470:SF2">
    <property type="entry name" value="GLYCERALDEHYDE 3-PHOSPHATE PHOSPHATASE"/>
    <property type="match status" value="1"/>
</dbReference>
<gene>
    <name evidence="5" type="ORF">SAMN02745163_00225</name>
</gene>
<accession>A0A1M6B188</accession>
<dbReference type="InterPro" id="IPR051400">
    <property type="entry name" value="HAD-like_hydrolase"/>
</dbReference>
<dbReference type="InterPro" id="IPR041492">
    <property type="entry name" value="HAD_2"/>
</dbReference>
<dbReference type="Proteomes" id="UP000184310">
    <property type="component" value="Unassembled WGS sequence"/>
</dbReference>
<sequence>MIKTLIFDLDDTLYNERTYVFGAFKEVCDYLGNKHDLNAELLYKDVINIFYEKGRGKIFNDLCDKHNLKENIKNLVSTYRKSRPKLTMYEDALYMLKWLKKHGYNLGVITDGKSIVQWNKIKSLNLEEFVDKIVVSDDLGSEFWKPHEKPYLEVINYFNCKNEECIYVGDNPNKDFVGARKLNLKTIRIIREEGDHMKTFLSKEYEADFNIDSLTEIKEVLKDIN</sequence>
<evidence type="ECO:0000256" key="3">
    <source>
        <dbReference type="ARBA" id="ARBA00022801"/>
    </source>
</evidence>